<feature type="compositionally biased region" description="Low complexity" evidence="1">
    <location>
        <begin position="9"/>
        <end position="20"/>
    </location>
</feature>
<gene>
    <name evidence="2" type="ORF">ASPVEDRAFT_26226</name>
</gene>
<evidence type="ECO:0000313" key="3">
    <source>
        <dbReference type="Proteomes" id="UP000184073"/>
    </source>
</evidence>
<keyword evidence="3" id="KW-1185">Reference proteome</keyword>
<sequence length="275" mass="30236">MSSPLSNTPEEAAPSEASAPLNDEDTSSAGSANQDATQDSNSFVTVDDILAIENEVAITSGSEEEHSEEGQADEEQNEDEHSEDEEEDEEEEEDEDEQVEESTTESPSRLSFPLPLPLIGETGRGFADAGQDRDIVYDVVGEVSDYMQFPLVVEVVPHAGEEGTFIPVLEEDLLTSEEYWGPHDGDSGLEAESNSGDEPRERFPVPSVGQELVWGWWATSDGRLMKGYGRVVNTWVNVVKAFVFAFALEHLFGEEDDQQLSDIDELPEGSQEEDQ</sequence>
<feature type="compositionally biased region" description="Acidic residues" evidence="1">
    <location>
        <begin position="65"/>
        <end position="103"/>
    </location>
</feature>
<dbReference type="VEuPathDB" id="FungiDB:ASPVEDRAFT_26226"/>
<dbReference type="OrthoDB" id="10488698at2759"/>
<proteinExistence type="predicted"/>
<feature type="compositionally biased region" description="Polar residues" evidence="1">
    <location>
        <begin position="27"/>
        <end position="44"/>
    </location>
</feature>
<feature type="region of interest" description="Disordered" evidence="1">
    <location>
        <begin position="1"/>
        <end position="114"/>
    </location>
</feature>
<evidence type="ECO:0000256" key="1">
    <source>
        <dbReference type="SAM" id="MobiDB-lite"/>
    </source>
</evidence>
<dbReference type="Proteomes" id="UP000184073">
    <property type="component" value="Unassembled WGS sequence"/>
</dbReference>
<dbReference type="GeneID" id="63725384"/>
<dbReference type="RefSeq" id="XP_040665170.1">
    <property type="nucleotide sequence ID" value="XM_040809873.1"/>
</dbReference>
<accession>A0A1L9PCZ5</accession>
<evidence type="ECO:0000313" key="2">
    <source>
        <dbReference type="EMBL" id="OJI99407.1"/>
    </source>
</evidence>
<name>A0A1L9PCZ5_ASPVE</name>
<protein>
    <submittedName>
        <fullName evidence="2">Uncharacterized protein</fullName>
    </submittedName>
</protein>
<dbReference type="AlphaFoldDB" id="A0A1L9PCZ5"/>
<dbReference type="EMBL" id="KV878126">
    <property type="protein sequence ID" value="OJI99407.1"/>
    <property type="molecule type" value="Genomic_DNA"/>
</dbReference>
<reference evidence="3" key="1">
    <citation type="journal article" date="2017" name="Genome Biol.">
        <title>Comparative genomics reveals high biological diversity and specific adaptations in the industrially and medically important fungal genus Aspergillus.</title>
        <authorList>
            <person name="de Vries R.P."/>
            <person name="Riley R."/>
            <person name="Wiebenga A."/>
            <person name="Aguilar-Osorio G."/>
            <person name="Amillis S."/>
            <person name="Uchima C.A."/>
            <person name="Anderluh G."/>
            <person name="Asadollahi M."/>
            <person name="Askin M."/>
            <person name="Barry K."/>
            <person name="Battaglia E."/>
            <person name="Bayram O."/>
            <person name="Benocci T."/>
            <person name="Braus-Stromeyer S.A."/>
            <person name="Caldana C."/>
            <person name="Canovas D."/>
            <person name="Cerqueira G.C."/>
            <person name="Chen F."/>
            <person name="Chen W."/>
            <person name="Choi C."/>
            <person name="Clum A."/>
            <person name="Dos Santos R.A."/>
            <person name="Damasio A.R."/>
            <person name="Diallinas G."/>
            <person name="Emri T."/>
            <person name="Fekete E."/>
            <person name="Flipphi M."/>
            <person name="Freyberg S."/>
            <person name="Gallo A."/>
            <person name="Gournas C."/>
            <person name="Habgood R."/>
            <person name="Hainaut M."/>
            <person name="Harispe M.L."/>
            <person name="Henrissat B."/>
            <person name="Hilden K.S."/>
            <person name="Hope R."/>
            <person name="Hossain A."/>
            <person name="Karabika E."/>
            <person name="Karaffa L."/>
            <person name="Karanyi Z."/>
            <person name="Krasevec N."/>
            <person name="Kuo A."/>
            <person name="Kusch H."/>
            <person name="LaButti K."/>
            <person name="Lagendijk E.L."/>
            <person name="Lapidus A."/>
            <person name="Levasseur A."/>
            <person name="Lindquist E."/>
            <person name="Lipzen A."/>
            <person name="Logrieco A.F."/>
            <person name="MacCabe A."/>
            <person name="Maekelae M.R."/>
            <person name="Malavazi I."/>
            <person name="Melin P."/>
            <person name="Meyer V."/>
            <person name="Mielnichuk N."/>
            <person name="Miskei M."/>
            <person name="Molnar A.P."/>
            <person name="Mule G."/>
            <person name="Ngan C.Y."/>
            <person name="Orejas M."/>
            <person name="Orosz E."/>
            <person name="Ouedraogo J.P."/>
            <person name="Overkamp K.M."/>
            <person name="Park H.-S."/>
            <person name="Perrone G."/>
            <person name="Piumi F."/>
            <person name="Punt P.J."/>
            <person name="Ram A.F."/>
            <person name="Ramon A."/>
            <person name="Rauscher S."/>
            <person name="Record E."/>
            <person name="Riano-Pachon D.M."/>
            <person name="Robert V."/>
            <person name="Roehrig J."/>
            <person name="Ruller R."/>
            <person name="Salamov A."/>
            <person name="Salih N.S."/>
            <person name="Samson R.A."/>
            <person name="Sandor E."/>
            <person name="Sanguinetti M."/>
            <person name="Schuetze T."/>
            <person name="Sepcic K."/>
            <person name="Shelest E."/>
            <person name="Sherlock G."/>
            <person name="Sophianopoulou V."/>
            <person name="Squina F.M."/>
            <person name="Sun H."/>
            <person name="Susca A."/>
            <person name="Todd R.B."/>
            <person name="Tsang A."/>
            <person name="Unkles S.E."/>
            <person name="van de Wiele N."/>
            <person name="van Rossen-Uffink D."/>
            <person name="Oliveira J.V."/>
            <person name="Vesth T.C."/>
            <person name="Visser J."/>
            <person name="Yu J.-H."/>
            <person name="Zhou M."/>
            <person name="Andersen M.R."/>
            <person name="Archer D.B."/>
            <person name="Baker S.E."/>
            <person name="Benoit I."/>
            <person name="Brakhage A.A."/>
            <person name="Braus G.H."/>
            <person name="Fischer R."/>
            <person name="Frisvad J.C."/>
            <person name="Goldman G.H."/>
            <person name="Houbraken J."/>
            <person name="Oakley B."/>
            <person name="Pocsi I."/>
            <person name="Scazzocchio C."/>
            <person name="Seiboth B."/>
            <person name="vanKuyk P.A."/>
            <person name="Wortman J."/>
            <person name="Dyer P.S."/>
            <person name="Grigoriev I.V."/>
        </authorList>
    </citation>
    <scope>NUCLEOTIDE SEQUENCE [LARGE SCALE GENOMIC DNA]</scope>
    <source>
        <strain evidence="3">CBS 583.65</strain>
    </source>
</reference>
<feature type="region of interest" description="Disordered" evidence="1">
    <location>
        <begin position="179"/>
        <end position="204"/>
    </location>
</feature>
<organism evidence="2 3">
    <name type="scientific">Aspergillus versicolor CBS 583.65</name>
    <dbReference type="NCBI Taxonomy" id="1036611"/>
    <lineage>
        <taxon>Eukaryota</taxon>
        <taxon>Fungi</taxon>
        <taxon>Dikarya</taxon>
        <taxon>Ascomycota</taxon>
        <taxon>Pezizomycotina</taxon>
        <taxon>Eurotiomycetes</taxon>
        <taxon>Eurotiomycetidae</taxon>
        <taxon>Eurotiales</taxon>
        <taxon>Aspergillaceae</taxon>
        <taxon>Aspergillus</taxon>
        <taxon>Aspergillus subgen. Nidulantes</taxon>
    </lineage>
</organism>
<feature type="compositionally biased region" description="Low complexity" evidence="1">
    <location>
        <begin position="104"/>
        <end position="113"/>
    </location>
</feature>